<organism evidence="1 2">
    <name type="scientific">Crenothrix polyspora</name>
    <dbReference type="NCBI Taxonomy" id="360316"/>
    <lineage>
        <taxon>Bacteria</taxon>
        <taxon>Pseudomonadati</taxon>
        <taxon>Pseudomonadota</taxon>
        <taxon>Gammaproteobacteria</taxon>
        <taxon>Methylococcales</taxon>
        <taxon>Crenotrichaceae</taxon>
        <taxon>Crenothrix</taxon>
    </lineage>
</organism>
<protein>
    <submittedName>
        <fullName evidence="1">Uncharacterized protein</fullName>
    </submittedName>
</protein>
<keyword evidence="2" id="KW-1185">Reference proteome</keyword>
<accession>A0A1R4H6A0</accession>
<evidence type="ECO:0000313" key="1">
    <source>
        <dbReference type="EMBL" id="SJM91783.1"/>
    </source>
</evidence>
<proteinExistence type="predicted"/>
<dbReference type="AlphaFoldDB" id="A0A1R4H6A0"/>
<dbReference type="Proteomes" id="UP000195442">
    <property type="component" value="Unassembled WGS sequence"/>
</dbReference>
<dbReference type="OrthoDB" id="598431at2"/>
<sequence length="74" mass="8279">MNADLTPTPSADIQATLDCLRLAVSKTLERKRRLGQYSVQWNGDAPFAVGDDAPEYLRVDKQMEAAQKVRRSSQ</sequence>
<name>A0A1R4H6A0_9GAMM</name>
<dbReference type="EMBL" id="FUKJ01000157">
    <property type="protein sequence ID" value="SJM91783.1"/>
    <property type="molecule type" value="Genomic_DNA"/>
</dbReference>
<gene>
    <name evidence="1" type="ORF">CRENPOLYSF2_240012</name>
</gene>
<dbReference type="RefSeq" id="WP_087146683.1">
    <property type="nucleotide sequence ID" value="NZ_FUKJ01000157.1"/>
</dbReference>
<reference evidence="2" key="1">
    <citation type="submission" date="2017-02" db="EMBL/GenBank/DDBJ databases">
        <authorList>
            <person name="Daims H."/>
        </authorList>
    </citation>
    <scope>NUCLEOTIDE SEQUENCE [LARGE SCALE GENOMIC DNA]</scope>
</reference>
<evidence type="ECO:0000313" key="2">
    <source>
        <dbReference type="Proteomes" id="UP000195442"/>
    </source>
</evidence>